<reference evidence="1 2" key="1">
    <citation type="submission" date="2019-10" db="EMBL/GenBank/DDBJ databases">
        <authorList>
            <person name="Karimi E."/>
        </authorList>
    </citation>
    <scope>NUCLEOTIDE SEQUENCE [LARGE SCALE GENOMIC DNA]</scope>
    <source>
        <strain evidence="1">Bacillus sp. 71</strain>
    </source>
</reference>
<dbReference type="EMBL" id="CABWMC010000023">
    <property type="protein sequence ID" value="VXC45791.1"/>
    <property type="molecule type" value="Genomic_DNA"/>
</dbReference>
<organism evidence="1 2">
    <name type="scientific">Bacillus mycoides</name>
    <dbReference type="NCBI Taxonomy" id="1405"/>
    <lineage>
        <taxon>Bacteria</taxon>
        <taxon>Bacillati</taxon>
        <taxon>Bacillota</taxon>
        <taxon>Bacilli</taxon>
        <taxon>Bacillales</taxon>
        <taxon>Bacillaceae</taxon>
        <taxon>Bacillus</taxon>
        <taxon>Bacillus cereus group</taxon>
    </lineage>
</organism>
<name>A0A653YTJ2_BACMY</name>
<protein>
    <recommendedName>
        <fullName evidence="3">Transposase</fullName>
    </recommendedName>
</protein>
<evidence type="ECO:0000313" key="2">
    <source>
        <dbReference type="Proteomes" id="UP000437562"/>
    </source>
</evidence>
<dbReference type="AlphaFoldDB" id="A0A653YTJ2"/>
<proteinExistence type="predicted"/>
<dbReference type="Proteomes" id="UP000437562">
    <property type="component" value="Unassembled WGS sequence"/>
</dbReference>
<evidence type="ECO:0000313" key="1">
    <source>
        <dbReference type="EMBL" id="VXC45791.1"/>
    </source>
</evidence>
<evidence type="ECO:0008006" key="3">
    <source>
        <dbReference type="Google" id="ProtNLM"/>
    </source>
</evidence>
<sequence>MNKAKIAFNQVIKTSYEKLSRDKKFFTNLKNAVITLLISKELFI</sequence>
<gene>
    <name evidence="1" type="ORF">BACI71_30969</name>
</gene>
<accession>A0A653YTJ2</accession>